<keyword evidence="2" id="KW-1185">Reference proteome</keyword>
<dbReference type="AlphaFoldDB" id="A0AAE0EDQ0"/>
<name>A0AAE0EDQ0_9ROSI</name>
<gene>
    <name evidence="1" type="ORF">Dsin_009695</name>
</gene>
<dbReference type="Proteomes" id="UP001281410">
    <property type="component" value="Unassembled WGS sequence"/>
</dbReference>
<evidence type="ECO:0000313" key="1">
    <source>
        <dbReference type="EMBL" id="KAK3222670.1"/>
    </source>
</evidence>
<evidence type="ECO:0000313" key="2">
    <source>
        <dbReference type="Proteomes" id="UP001281410"/>
    </source>
</evidence>
<organism evidence="1 2">
    <name type="scientific">Dipteronia sinensis</name>
    <dbReference type="NCBI Taxonomy" id="43782"/>
    <lineage>
        <taxon>Eukaryota</taxon>
        <taxon>Viridiplantae</taxon>
        <taxon>Streptophyta</taxon>
        <taxon>Embryophyta</taxon>
        <taxon>Tracheophyta</taxon>
        <taxon>Spermatophyta</taxon>
        <taxon>Magnoliopsida</taxon>
        <taxon>eudicotyledons</taxon>
        <taxon>Gunneridae</taxon>
        <taxon>Pentapetalae</taxon>
        <taxon>rosids</taxon>
        <taxon>malvids</taxon>
        <taxon>Sapindales</taxon>
        <taxon>Sapindaceae</taxon>
        <taxon>Hippocastanoideae</taxon>
        <taxon>Acereae</taxon>
        <taxon>Dipteronia</taxon>
    </lineage>
</organism>
<dbReference type="EMBL" id="JANJYJ010000003">
    <property type="protein sequence ID" value="KAK3222670.1"/>
    <property type="molecule type" value="Genomic_DNA"/>
</dbReference>
<reference evidence="1" key="1">
    <citation type="journal article" date="2023" name="Plant J.">
        <title>Genome sequences and population genomics provide insights into the demographic history, inbreeding, and mutation load of two 'living fossil' tree species of Dipteronia.</title>
        <authorList>
            <person name="Feng Y."/>
            <person name="Comes H.P."/>
            <person name="Chen J."/>
            <person name="Zhu S."/>
            <person name="Lu R."/>
            <person name="Zhang X."/>
            <person name="Li P."/>
            <person name="Qiu J."/>
            <person name="Olsen K.M."/>
            <person name="Qiu Y."/>
        </authorList>
    </citation>
    <scope>NUCLEOTIDE SEQUENCE</scope>
    <source>
        <strain evidence="1">NBL</strain>
    </source>
</reference>
<accession>A0AAE0EDQ0</accession>
<dbReference type="PANTHER" id="PTHR11697:SF230">
    <property type="entry name" value="ZINC FINGER, MYM DOMAIN CONTAINING 1"/>
    <property type="match status" value="1"/>
</dbReference>
<proteinExistence type="predicted"/>
<protein>
    <submittedName>
        <fullName evidence="1">Uncharacterized protein</fullName>
    </submittedName>
</protein>
<comment type="caution">
    <text evidence="1">The sequence shown here is derived from an EMBL/GenBank/DDBJ whole genome shotgun (WGS) entry which is preliminary data.</text>
</comment>
<sequence>MYDYFFYKLNSIVNFFGAYAKRCYELKSIREDEIVDMISLGELEASTRANQIHNLQWPGPTRWSSHFTYVSRLIDMFGSTCTLLEKFIDNGLNSNIRGEAKDFQLMGLDNRFKEETMELLVLSDALNPMNGFRSFKIDSICTLVEIFYPKNLAEDELKALKRQLKHFKFDVLR</sequence>
<dbReference type="InterPro" id="IPR055298">
    <property type="entry name" value="AtLOH3-like"/>
</dbReference>
<dbReference type="PANTHER" id="PTHR11697">
    <property type="entry name" value="GENERAL TRANSCRIPTION FACTOR 2-RELATED ZINC FINGER PROTEIN"/>
    <property type="match status" value="1"/>
</dbReference>